<comment type="caution">
    <text evidence="2">The sequence shown here is derived from an EMBL/GenBank/DDBJ whole genome shotgun (WGS) entry which is preliminary data.</text>
</comment>
<dbReference type="EMBL" id="ABOX02000003">
    <property type="protein sequence ID" value="EEF62844.1"/>
    <property type="molecule type" value="Genomic_DNA"/>
</dbReference>
<gene>
    <name evidence="2" type="ORF">Cflav_PD5479</name>
</gene>
<dbReference type="Proteomes" id="UP000003688">
    <property type="component" value="Unassembled WGS sequence"/>
</dbReference>
<feature type="region of interest" description="Disordered" evidence="1">
    <location>
        <begin position="1"/>
        <end position="52"/>
    </location>
</feature>
<accession>B9XBF9</accession>
<evidence type="ECO:0000256" key="1">
    <source>
        <dbReference type="SAM" id="MobiDB-lite"/>
    </source>
</evidence>
<proteinExistence type="predicted"/>
<evidence type="ECO:0000313" key="3">
    <source>
        <dbReference type="Proteomes" id="UP000003688"/>
    </source>
</evidence>
<dbReference type="AlphaFoldDB" id="B9XBF9"/>
<name>B9XBF9_PEDPL</name>
<organism evidence="2 3">
    <name type="scientific">Pedosphaera parvula (strain Ellin514)</name>
    <dbReference type="NCBI Taxonomy" id="320771"/>
    <lineage>
        <taxon>Bacteria</taxon>
        <taxon>Pseudomonadati</taxon>
        <taxon>Verrucomicrobiota</taxon>
        <taxon>Pedosphaerae</taxon>
        <taxon>Pedosphaerales</taxon>
        <taxon>Pedosphaeraceae</taxon>
        <taxon>Pedosphaera</taxon>
    </lineage>
</organism>
<keyword evidence="3" id="KW-1185">Reference proteome</keyword>
<protein>
    <submittedName>
        <fullName evidence="2">Uncharacterized protein</fullName>
    </submittedName>
</protein>
<evidence type="ECO:0000313" key="2">
    <source>
        <dbReference type="EMBL" id="EEF62844.1"/>
    </source>
</evidence>
<reference evidence="2 3" key="1">
    <citation type="journal article" date="2011" name="J. Bacteriol.">
        <title>Genome sequence of 'Pedosphaera parvula' Ellin514, an aerobic Verrucomicrobial isolate from pasture soil.</title>
        <authorList>
            <person name="Kant R."/>
            <person name="van Passel M.W."/>
            <person name="Sangwan P."/>
            <person name="Palva A."/>
            <person name="Lucas S."/>
            <person name="Copeland A."/>
            <person name="Lapidus A."/>
            <person name="Glavina Del Rio T."/>
            <person name="Dalin E."/>
            <person name="Tice H."/>
            <person name="Bruce D."/>
            <person name="Goodwin L."/>
            <person name="Pitluck S."/>
            <person name="Chertkov O."/>
            <person name="Larimer F.W."/>
            <person name="Land M.L."/>
            <person name="Hauser L."/>
            <person name="Brettin T.S."/>
            <person name="Detter J.C."/>
            <person name="Han S."/>
            <person name="de Vos W.M."/>
            <person name="Janssen P.H."/>
            <person name="Smidt H."/>
        </authorList>
    </citation>
    <scope>NUCLEOTIDE SEQUENCE [LARGE SCALE GENOMIC DNA]</scope>
    <source>
        <strain evidence="2 3">Ellin514</strain>
    </source>
</reference>
<sequence>MGAPGKGARSQPEPGTGNGMNTTLPKVIPFGGAASAGDASPVETAPHGGDMP</sequence>